<gene>
    <name evidence="1" type="ORF">GCM10010346_00910</name>
</gene>
<evidence type="ECO:0000313" key="1">
    <source>
        <dbReference type="EMBL" id="GHA82526.1"/>
    </source>
</evidence>
<keyword evidence="2" id="KW-1185">Reference proteome</keyword>
<sequence>MRGLLRFTPEQRTEIDAGLVRIFAEREAREWEAAIWRAAPVLVLRAAEQLIHHKEAQP</sequence>
<dbReference type="EMBL" id="BMVO01000001">
    <property type="protein sequence ID" value="GHA82526.1"/>
    <property type="molecule type" value="Genomic_DNA"/>
</dbReference>
<reference evidence="2" key="1">
    <citation type="journal article" date="2019" name="Int. J. Syst. Evol. Microbiol.">
        <title>The Global Catalogue of Microorganisms (GCM) 10K type strain sequencing project: providing services to taxonomists for standard genome sequencing and annotation.</title>
        <authorList>
            <consortium name="The Broad Institute Genomics Platform"/>
            <consortium name="The Broad Institute Genome Sequencing Center for Infectious Disease"/>
            <person name="Wu L."/>
            <person name="Ma J."/>
        </authorList>
    </citation>
    <scope>NUCLEOTIDE SEQUENCE [LARGE SCALE GENOMIC DNA]</scope>
    <source>
        <strain evidence="2">JCM 4737</strain>
    </source>
</reference>
<dbReference type="Proteomes" id="UP000599437">
    <property type="component" value="Unassembled WGS sequence"/>
</dbReference>
<comment type="caution">
    <text evidence="1">The sequence shown here is derived from an EMBL/GenBank/DDBJ whole genome shotgun (WGS) entry which is preliminary data.</text>
</comment>
<name>A0ABQ3DDV7_9ACTN</name>
<evidence type="ECO:0000313" key="2">
    <source>
        <dbReference type="Proteomes" id="UP000599437"/>
    </source>
</evidence>
<dbReference type="RefSeq" id="WP_170198317.1">
    <property type="nucleotide sequence ID" value="NZ_BMVO01000001.1"/>
</dbReference>
<organism evidence="1 2">
    <name type="scientific">Streptomyces chryseus</name>
    <dbReference type="NCBI Taxonomy" id="68186"/>
    <lineage>
        <taxon>Bacteria</taxon>
        <taxon>Bacillati</taxon>
        <taxon>Actinomycetota</taxon>
        <taxon>Actinomycetes</taxon>
        <taxon>Kitasatosporales</taxon>
        <taxon>Streptomycetaceae</taxon>
        <taxon>Streptomyces</taxon>
    </lineage>
</organism>
<accession>A0ABQ3DDV7</accession>
<proteinExistence type="predicted"/>
<protein>
    <submittedName>
        <fullName evidence="1">Uncharacterized protein</fullName>
    </submittedName>
</protein>